<gene>
    <name evidence="2" type="ORF">GCE9029_04959</name>
</gene>
<dbReference type="RefSeq" id="WP_062667876.1">
    <property type="nucleotide sequence ID" value="NZ_FIZX01000011.1"/>
</dbReference>
<dbReference type="STRING" id="1796497.GCE9029_04959"/>
<reference evidence="3" key="1">
    <citation type="submission" date="2016-02" db="EMBL/GenBank/DDBJ databases">
        <authorList>
            <person name="Rodrigo-Torres Lidia"/>
            <person name="Arahal R.David."/>
        </authorList>
    </citation>
    <scope>NUCLEOTIDE SEQUENCE [LARGE SCALE GENOMIC DNA]</scope>
    <source>
        <strain evidence="3">CECT 9029</strain>
    </source>
</reference>
<evidence type="ECO:0008006" key="4">
    <source>
        <dbReference type="Google" id="ProtNLM"/>
    </source>
</evidence>
<organism evidence="2 3">
    <name type="scientific">Grimontia celer</name>
    <dbReference type="NCBI Taxonomy" id="1796497"/>
    <lineage>
        <taxon>Bacteria</taxon>
        <taxon>Pseudomonadati</taxon>
        <taxon>Pseudomonadota</taxon>
        <taxon>Gammaproteobacteria</taxon>
        <taxon>Vibrionales</taxon>
        <taxon>Vibrionaceae</taxon>
        <taxon>Grimontia</taxon>
    </lineage>
</organism>
<keyword evidence="3" id="KW-1185">Reference proteome</keyword>
<evidence type="ECO:0000313" key="3">
    <source>
        <dbReference type="Proteomes" id="UP000071641"/>
    </source>
</evidence>
<proteinExistence type="predicted"/>
<feature type="region of interest" description="Disordered" evidence="1">
    <location>
        <begin position="399"/>
        <end position="426"/>
    </location>
</feature>
<sequence>MNSQKGMATLAVVSGILLIVALFAVSVANSGLADVKKTQNQILDAKQRASAKAGLDCAIAVFEQNELNPNDADFSDSEFDECEGSSGSLITVIGSESPWLLSSSVGYASSKIVIQAGGATAAAFKTSGSLVVEGGNDWAPAKGNKIGAVGGVDTYECIAIIAGGDVTIDVGAAKFTSDLQGEKEKCGDSFSTYIPENSNPITNNFELDILHGQENINVFEEFFDVPRAEWENVKKTFDKVLVTGSAQTDKDKVSECGADIKTLLESNDANSVWVEGDCYLQGLSGGGDANKPALIVVKNGVVGAKTAFTFNGSILQFSIGHSESNVAHSWGAYKKTDGTNHIMCNDGAMKSLCDELKHLYEDDASKWGKLPFYFHGSFESAGQYLLDVPDSVSRVRGSFKPKYNGDSENPSSGGAPKLVKGSIHDF</sequence>
<dbReference type="AlphaFoldDB" id="A0A128FFT5"/>
<dbReference type="EMBL" id="FIZX01000011">
    <property type="protein sequence ID" value="CZF85355.1"/>
    <property type="molecule type" value="Genomic_DNA"/>
</dbReference>
<dbReference type="OrthoDB" id="5814101at2"/>
<name>A0A128FFT5_9GAMM</name>
<evidence type="ECO:0000313" key="2">
    <source>
        <dbReference type="EMBL" id="CZF85355.1"/>
    </source>
</evidence>
<evidence type="ECO:0000256" key="1">
    <source>
        <dbReference type="SAM" id="MobiDB-lite"/>
    </source>
</evidence>
<dbReference type="Proteomes" id="UP000071641">
    <property type="component" value="Unassembled WGS sequence"/>
</dbReference>
<protein>
    <recommendedName>
        <fullName evidence="4">Type 4 fimbrial biogenesis protein PilX N-terminal domain-containing protein</fullName>
    </recommendedName>
</protein>
<accession>A0A128FFT5</accession>